<keyword evidence="3" id="KW-1185">Reference proteome</keyword>
<dbReference type="Pfam" id="PF00188">
    <property type="entry name" value="CAP"/>
    <property type="match status" value="1"/>
</dbReference>
<feature type="domain" description="SCP" evidence="1">
    <location>
        <begin position="100"/>
        <end position="198"/>
    </location>
</feature>
<dbReference type="InterPro" id="IPR035940">
    <property type="entry name" value="CAP_sf"/>
</dbReference>
<dbReference type="PANTHER" id="PTHR31157:SF1">
    <property type="entry name" value="SCP DOMAIN-CONTAINING PROTEIN"/>
    <property type="match status" value="1"/>
</dbReference>
<protein>
    <recommendedName>
        <fullName evidence="1">SCP domain-containing protein</fullName>
    </recommendedName>
</protein>
<evidence type="ECO:0000259" key="1">
    <source>
        <dbReference type="Pfam" id="PF00188"/>
    </source>
</evidence>
<sequence>MIRLPTNDLIATLLVRVNNERFTYGLPAICSNKKLQAAAQRHVEDLSKSDFVSDCQKRVTDAGYKWLSVKENYDAGAPNIDTVVGAWMKSDCSNEILGNDTMLQSAAQRHVNDQKHSDYMSHNGKDDSTPQSRVVNTGLKCQDVSENIDSGNKNAKDVVNWWMRSEGREKILGAYTMTGTAYAYNATLQSEHFWVQVYATCKNEDCDK</sequence>
<name>A0ABN8DAV8_9STRA</name>
<dbReference type="CDD" id="cd05379">
    <property type="entry name" value="CAP_bacterial"/>
    <property type="match status" value="1"/>
</dbReference>
<accession>A0ABN8DAV8</accession>
<evidence type="ECO:0000313" key="2">
    <source>
        <dbReference type="EMBL" id="CAH0522510.1"/>
    </source>
</evidence>
<dbReference type="InterPro" id="IPR014044">
    <property type="entry name" value="CAP_dom"/>
</dbReference>
<evidence type="ECO:0000313" key="3">
    <source>
        <dbReference type="Proteomes" id="UP001158986"/>
    </source>
</evidence>
<dbReference type="Proteomes" id="UP001158986">
    <property type="component" value="Unassembled WGS sequence"/>
</dbReference>
<dbReference type="EMBL" id="CAKLCB010000390">
    <property type="protein sequence ID" value="CAH0522510.1"/>
    <property type="molecule type" value="Genomic_DNA"/>
</dbReference>
<gene>
    <name evidence="2" type="ORF">PBS001_LOCUS8939</name>
</gene>
<reference evidence="2 3" key="1">
    <citation type="submission" date="2021-11" db="EMBL/GenBank/DDBJ databases">
        <authorList>
            <person name="Islam A."/>
            <person name="Islam S."/>
            <person name="Flora M.S."/>
            <person name="Rahman M."/>
            <person name="Ziaur R.M."/>
            <person name="Epstein J.H."/>
            <person name="Hassan M."/>
            <person name="Klassen M."/>
            <person name="Woodard K."/>
            <person name="Webb A."/>
            <person name="Webby R.J."/>
            <person name="El Zowalaty M.E."/>
        </authorList>
    </citation>
    <scope>NUCLEOTIDE SEQUENCE [LARGE SCALE GENOMIC DNA]</scope>
    <source>
        <strain evidence="2">Pbs1</strain>
    </source>
</reference>
<dbReference type="PANTHER" id="PTHR31157">
    <property type="entry name" value="SCP DOMAIN-CONTAINING PROTEIN"/>
    <property type="match status" value="1"/>
</dbReference>
<dbReference type="Gene3D" id="3.40.33.10">
    <property type="entry name" value="CAP"/>
    <property type="match status" value="2"/>
</dbReference>
<dbReference type="SUPFAM" id="SSF55797">
    <property type="entry name" value="PR-1-like"/>
    <property type="match status" value="2"/>
</dbReference>
<organism evidence="2 3">
    <name type="scientific">Peronospora belbahrii</name>
    <dbReference type="NCBI Taxonomy" id="622444"/>
    <lineage>
        <taxon>Eukaryota</taxon>
        <taxon>Sar</taxon>
        <taxon>Stramenopiles</taxon>
        <taxon>Oomycota</taxon>
        <taxon>Peronosporomycetes</taxon>
        <taxon>Peronosporales</taxon>
        <taxon>Peronosporaceae</taxon>
        <taxon>Peronospora</taxon>
    </lineage>
</organism>
<comment type="caution">
    <text evidence="2">The sequence shown here is derived from an EMBL/GenBank/DDBJ whole genome shotgun (WGS) entry which is preliminary data.</text>
</comment>
<proteinExistence type="predicted"/>